<evidence type="ECO:0000313" key="4">
    <source>
        <dbReference type="Proteomes" id="UP000030146"/>
    </source>
</evidence>
<feature type="chain" id="PRO_5001987330" description="Type 9 secretion system plug protein N-terminal domain-containing protein" evidence="1">
    <location>
        <begin position="26"/>
        <end position="420"/>
    </location>
</feature>
<organism evidence="3 4">
    <name type="scientific">Porphyromonas gulae</name>
    <dbReference type="NCBI Taxonomy" id="111105"/>
    <lineage>
        <taxon>Bacteria</taxon>
        <taxon>Pseudomonadati</taxon>
        <taxon>Bacteroidota</taxon>
        <taxon>Bacteroidia</taxon>
        <taxon>Bacteroidales</taxon>
        <taxon>Porphyromonadaceae</taxon>
        <taxon>Porphyromonas</taxon>
    </lineage>
</organism>
<sequence length="420" mass="47534">MKQFSFRLSHFFLFLSLLWSLPSVGQTRAFDSRVQSLLVTLTGTEQLRLYPYYHINSGEGLRISFDLMGDESMTLGYRLQHCGHDWQASPVSPAEAVSGFLENEFDPPAVSRATLVNYVHYELSLPNANCTPKLSGNYLMTVFDVYDPDETLLTIAFRVVAPLASLKGSQTSVTYEDIHGRHQQVNVEVDLKGLRILSPSEELTLVVGQNGRESEMRSLSGGPSSIAGNTIVYDQHAGALFPATNVYRKAEMLSDSYNGMGVYRSYSRNGHYVMELYPDKNRAGLPYQFEQNNFGRRIIRTTDGANSATEGDYYEVIFSFESEKLPGPVLLSGEAFDFLPMSERELFYDASEQMYTRTLMMKQGYFNYLYILQTEDDNLLTQTALTEGNHYETENRYTVFLYAKTPADIYESLIAVLEVK</sequence>
<protein>
    <recommendedName>
        <fullName evidence="2">Type 9 secretion system plug protein N-terminal domain-containing protein</fullName>
    </recommendedName>
</protein>
<name>A0A0A2F6K2_9PORP</name>
<evidence type="ECO:0000313" key="3">
    <source>
        <dbReference type="EMBL" id="KGN85680.1"/>
    </source>
</evidence>
<comment type="caution">
    <text evidence="3">The sequence shown here is derived from an EMBL/GenBank/DDBJ whole genome shotgun (WGS) entry which is preliminary data.</text>
</comment>
<keyword evidence="4" id="KW-1185">Reference proteome</keyword>
<accession>A0A0A2F6K2</accession>
<feature type="signal peptide" evidence="1">
    <location>
        <begin position="1"/>
        <end position="25"/>
    </location>
</feature>
<keyword evidence="1" id="KW-0732">Signal</keyword>
<proteinExistence type="predicted"/>
<dbReference type="EMBL" id="JRAK01000123">
    <property type="protein sequence ID" value="KGN85680.1"/>
    <property type="molecule type" value="Genomic_DNA"/>
</dbReference>
<dbReference type="InterPro" id="IPR031345">
    <property type="entry name" value="T9SS_Plug_N"/>
</dbReference>
<reference evidence="3 4" key="1">
    <citation type="submission" date="2014-08" db="EMBL/GenBank/DDBJ databases">
        <title>Porphyromonas gulae strain:COT-052_OH3439 Genome sequencing.</title>
        <authorList>
            <person name="Wallis C."/>
            <person name="Deusch O."/>
            <person name="O'Flynn C."/>
            <person name="Davis I."/>
            <person name="Jospin G."/>
            <person name="Darling A.E."/>
            <person name="Coil D.A."/>
            <person name="Alexiev A."/>
            <person name="Horsfall A."/>
            <person name="Kirkwood N."/>
            <person name="Harris S."/>
            <person name="Eisen J.A."/>
        </authorList>
    </citation>
    <scope>NUCLEOTIDE SEQUENCE [LARGE SCALE GENOMIC DNA]</scope>
    <source>
        <strain evidence="4">COT-052 OH3439</strain>
    </source>
</reference>
<evidence type="ECO:0000256" key="1">
    <source>
        <dbReference type="SAM" id="SignalP"/>
    </source>
</evidence>
<gene>
    <name evidence="3" type="ORF">HR15_09350</name>
</gene>
<dbReference type="Proteomes" id="UP000030146">
    <property type="component" value="Unassembled WGS sequence"/>
</dbReference>
<feature type="domain" description="Type 9 secretion system plug protein N-terminal" evidence="2">
    <location>
        <begin position="35"/>
        <end position="160"/>
    </location>
</feature>
<evidence type="ECO:0000259" key="2">
    <source>
        <dbReference type="Pfam" id="PF17116"/>
    </source>
</evidence>
<dbReference type="RefSeq" id="WP_039425956.1">
    <property type="nucleotide sequence ID" value="NZ_JRAK01000123.1"/>
</dbReference>
<dbReference type="AlphaFoldDB" id="A0A0A2F6K2"/>
<dbReference type="Pfam" id="PF17116">
    <property type="entry name" value="T9SS_plug_1st"/>
    <property type="match status" value="1"/>
</dbReference>